<evidence type="ECO:0000259" key="10">
    <source>
        <dbReference type="PROSITE" id="PS50868"/>
    </source>
</evidence>
<dbReference type="PROSITE" id="PS50867">
    <property type="entry name" value="PRE_SET"/>
    <property type="match status" value="1"/>
</dbReference>
<evidence type="ECO:0000259" key="9">
    <source>
        <dbReference type="PROSITE" id="PS50867"/>
    </source>
</evidence>
<evidence type="ECO:0000256" key="4">
    <source>
        <dbReference type="ARBA" id="ARBA00022679"/>
    </source>
</evidence>
<accession>A0A5N6KRC4</accession>
<organism evidence="11 12">
    <name type="scientific">Carpinus fangiana</name>
    <dbReference type="NCBI Taxonomy" id="176857"/>
    <lineage>
        <taxon>Eukaryota</taxon>
        <taxon>Viridiplantae</taxon>
        <taxon>Streptophyta</taxon>
        <taxon>Embryophyta</taxon>
        <taxon>Tracheophyta</taxon>
        <taxon>Spermatophyta</taxon>
        <taxon>Magnoliopsida</taxon>
        <taxon>eudicotyledons</taxon>
        <taxon>Gunneridae</taxon>
        <taxon>Pentapetalae</taxon>
        <taxon>rosids</taxon>
        <taxon>fabids</taxon>
        <taxon>Fagales</taxon>
        <taxon>Betulaceae</taxon>
        <taxon>Carpinus</taxon>
    </lineage>
</organism>
<keyword evidence="6" id="KW-0479">Metal-binding</keyword>
<evidence type="ECO:0000256" key="6">
    <source>
        <dbReference type="ARBA" id="ARBA00022723"/>
    </source>
</evidence>
<evidence type="ECO:0000256" key="1">
    <source>
        <dbReference type="ARBA" id="ARBA00004286"/>
    </source>
</evidence>
<comment type="subcellular location">
    <subcellularLocation>
        <location evidence="1">Chromosome</location>
    </subcellularLocation>
</comment>
<evidence type="ECO:0000256" key="2">
    <source>
        <dbReference type="ARBA" id="ARBA00022454"/>
    </source>
</evidence>
<keyword evidence="12" id="KW-1185">Reference proteome</keyword>
<comment type="caution">
    <text evidence="11">The sequence shown here is derived from an EMBL/GenBank/DDBJ whole genome shotgun (WGS) entry which is preliminary data.</text>
</comment>
<dbReference type="GO" id="GO:0005634">
    <property type="term" value="C:nucleus"/>
    <property type="evidence" value="ECO:0007669"/>
    <property type="project" value="InterPro"/>
</dbReference>
<dbReference type="PANTHER" id="PTHR46223:SF3">
    <property type="entry name" value="HISTONE-LYSINE N-METHYLTRANSFERASE SET-23"/>
    <property type="match status" value="1"/>
</dbReference>
<dbReference type="OrthoDB" id="308383at2759"/>
<evidence type="ECO:0000256" key="5">
    <source>
        <dbReference type="ARBA" id="ARBA00022691"/>
    </source>
</evidence>
<evidence type="ECO:0000313" key="12">
    <source>
        <dbReference type="Proteomes" id="UP000327013"/>
    </source>
</evidence>
<sequence length="538" mass="60751">MSSYPDGSKRAVHGIVDRVALPSFTDTKGIVGACIKRRDISKIVSHRIKYDGSSPVEEFLVEWRAPHDKLKPLSWHNLEELRKSLAKIQRYLSSLEPAITVTDAAPTIGLKRANTDSHSYGQLHPQFRALSPTSSLSSGVSSPNDTSQLVESRVYQGRLKIENGLIKAESLYLRDANVPPHKQVPWDDVKNSAIRVGDRLPQAKDRVRAEFSRKLSQLNATGKWPRLSIKNDIDGTVPSLDFKFVDEHQFGKGVVPMDWETIVGCGAKYPWSPQRCSPHMGQHKGCEYSRVCDCMEYAEIDTAPSRLKDTDREWMAQHPEETRLDLPKRFPYFTSGVNAGCLVPFYLDKRSPIYECNSKCDCGPDCRNKLVQHGRTVPLEIFRTSNGRGWGLRCKVDLRPGQFIDTYRGEVITGSEADLRETQHKSASYLFTLDKFAGEELDLEDCYVVDGEYVGGPTRFINHSCEPNCQQHTVSLNKHDRKVYLLAFFTNRFVPAGTELTFDYMDKDGEVEDAPNQEEDNSQPCFCGTKSCRGTLWV</sequence>
<dbReference type="Gene3D" id="2.170.270.10">
    <property type="entry name" value="SET domain"/>
    <property type="match status" value="1"/>
</dbReference>
<dbReference type="Pfam" id="PF05033">
    <property type="entry name" value="Pre-SET"/>
    <property type="match status" value="1"/>
</dbReference>
<keyword evidence="3" id="KW-0489">Methyltransferase</keyword>
<keyword evidence="7" id="KW-0862">Zinc</keyword>
<dbReference type="PANTHER" id="PTHR46223">
    <property type="entry name" value="HISTONE-LYSINE N-METHYLTRANSFERASE SUV39H"/>
    <property type="match status" value="1"/>
</dbReference>
<evidence type="ECO:0000256" key="7">
    <source>
        <dbReference type="ARBA" id="ARBA00022833"/>
    </source>
</evidence>
<dbReference type="PROSITE" id="PS50868">
    <property type="entry name" value="POST_SET"/>
    <property type="match status" value="1"/>
</dbReference>
<dbReference type="Pfam" id="PF00856">
    <property type="entry name" value="SET"/>
    <property type="match status" value="1"/>
</dbReference>
<evidence type="ECO:0008006" key="13">
    <source>
        <dbReference type="Google" id="ProtNLM"/>
    </source>
</evidence>
<keyword evidence="5" id="KW-0949">S-adenosyl-L-methionine</keyword>
<dbReference type="EMBL" id="VIBQ01000010">
    <property type="protein sequence ID" value="KAB8339195.1"/>
    <property type="molecule type" value="Genomic_DNA"/>
</dbReference>
<feature type="domain" description="Post-SET" evidence="10">
    <location>
        <begin position="521"/>
        <end position="537"/>
    </location>
</feature>
<dbReference type="GO" id="GO:0032259">
    <property type="term" value="P:methylation"/>
    <property type="evidence" value="ECO:0007669"/>
    <property type="project" value="UniProtKB-KW"/>
</dbReference>
<evidence type="ECO:0000256" key="3">
    <source>
        <dbReference type="ARBA" id="ARBA00022603"/>
    </source>
</evidence>
<dbReference type="GO" id="GO:0042054">
    <property type="term" value="F:histone methyltransferase activity"/>
    <property type="evidence" value="ECO:0007669"/>
    <property type="project" value="InterPro"/>
</dbReference>
<evidence type="ECO:0000313" key="11">
    <source>
        <dbReference type="EMBL" id="KAB8339195.1"/>
    </source>
</evidence>
<keyword evidence="2" id="KW-0158">Chromosome</keyword>
<dbReference type="SMART" id="SM00317">
    <property type="entry name" value="SET"/>
    <property type="match status" value="1"/>
</dbReference>
<dbReference type="SUPFAM" id="SSF82199">
    <property type="entry name" value="SET domain"/>
    <property type="match status" value="1"/>
</dbReference>
<proteinExistence type="predicted"/>
<dbReference type="Proteomes" id="UP000327013">
    <property type="component" value="Unassembled WGS sequence"/>
</dbReference>
<protein>
    <recommendedName>
        <fullName evidence="13">Histone-lysine N-methyltransferase</fullName>
    </recommendedName>
</protein>
<dbReference type="InterPro" id="IPR001214">
    <property type="entry name" value="SET_dom"/>
</dbReference>
<dbReference type="AlphaFoldDB" id="A0A5N6KRC4"/>
<keyword evidence="4" id="KW-0808">Transferase</keyword>
<dbReference type="InterPro" id="IPR007728">
    <property type="entry name" value="Pre-SET_dom"/>
</dbReference>
<dbReference type="InterPro" id="IPR003616">
    <property type="entry name" value="Post-SET_dom"/>
</dbReference>
<gene>
    <name evidence="11" type="ORF">FH972_022129</name>
</gene>
<dbReference type="PROSITE" id="PS50280">
    <property type="entry name" value="SET"/>
    <property type="match status" value="1"/>
</dbReference>
<dbReference type="InterPro" id="IPR046341">
    <property type="entry name" value="SET_dom_sf"/>
</dbReference>
<feature type="domain" description="SET" evidence="8">
    <location>
        <begin position="377"/>
        <end position="505"/>
    </location>
</feature>
<evidence type="ECO:0000259" key="8">
    <source>
        <dbReference type="PROSITE" id="PS50280"/>
    </source>
</evidence>
<dbReference type="GO" id="GO:0008270">
    <property type="term" value="F:zinc ion binding"/>
    <property type="evidence" value="ECO:0007669"/>
    <property type="project" value="InterPro"/>
</dbReference>
<reference evidence="11 12" key="1">
    <citation type="submission" date="2019-06" db="EMBL/GenBank/DDBJ databases">
        <title>A chromosomal-level reference genome of Carpinus fangiana (Coryloideae, Betulaceae).</title>
        <authorList>
            <person name="Yang X."/>
            <person name="Wang Z."/>
            <person name="Zhang L."/>
            <person name="Hao G."/>
            <person name="Liu J."/>
            <person name="Yang Y."/>
        </authorList>
    </citation>
    <scope>NUCLEOTIDE SEQUENCE [LARGE SCALE GENOMIC DNA]</scope>
    <source>
        <strain evidence="11">Cfa_2016G</strain>
        <tissue evidence="11">Leaf</tissue>
    </source>
</reference>
<name>A0A5N6KRC4_9ROSI</name>
<dbReference type="GO" id="GO:0005694">
    <property type="term" value="C:chromosome"/>
    <property type="evidence" value="ECO:0007669"/>
    <property type="project" value="UniProtKB-SubCell"/>
</dbReference>
<dbReference type="InterPro" id="IPR050973">
    <property type="entry name" value="H3K9_Histone-Lys_N-MTase"/>
</dbReference>
<feature type="domain" description="Pre-SET" evidence="9">
    <location>
        <begin position="263"/>
        <end position="374"/>
    </location>
</feature>